<protein>
    <submittedName>
        <fullName evidence="2">Uncharacterized protein</fullName>
    </submittedName>
</protein>
<dbReference type="AlphaFoldDB" id="A0A4Z1DZR2"/>
<reference evidence="2 3" key="1">
    <citation type="submission" date="2018-11" db="EMBL/GenBank/DDBJ databases">
        <title>Complete genome sequencing of the Actinobacteria Serinibacter sp. K3-2.</title>
        <authorList>
            <person name="Rakitin A.L."/>
            <person name="Beletsky A.V."/>
            <person name="Mardanov A.V."/>
            <person name="Ravin N.V."/>
            <person name="Gromova A.S."/>
            <person name="Filippova S.N."/>
            <person name="Gal'Chenko V.F."/>
        </authorList>
    </citation>
    <scope>NUCLEOTIDE SEQUENCE [LARGE SCALE GENOMIC DNA]</scope>
    <source>
        <strain evidence="2 3">K3-2</strain>
    </source>
</reference>
<keyword evidence="1" id="KW-1133">Transmembrane helix</keyword>
<keyword evidence="3" id="KW-1185">Reference proteome</keyword>
<dbReference type="EMBL" id="RHPJ01000002">
    <property type="protein sequence ID" value="TGO05165.1"/>
    <property type="molecule type" value="Genomic_DNA"/>
</dbReference>
<gene>
    <name evidence="2" type="ORF">SERN_1169</name>
</gene>
<comment type="caution">
    <text evidence="2">The sequence shown here is derived from an EMBL/GenBank/DDBJ whole genome shotgun (WGS) entry which is preliminary data.</text>
</comment>
<organism evidence="2 3">
    <name type="scientific">Serinibacter arcticus</name>
    <dbReference type="NCBI Taxonomy" id="1655435"/>
    <lineage>
        <taxon>Bacteria</taxon>
        <taxon>Bacillati</taxon>
        <taxon>Actinomycetota</taxon>
        <taxon>Actinomycetes</taxon>
        <taxon>Micrococcales</taxon>
        <taxon>Beutenbergiaceae</taxon>
        <taxon>Serinibacter</taxon>
    </lineage>
</organism>
<feature type="transmembrane region" description="Helical" evidence="1">
    <location>
        <begin position="107"/>
        <end position="130"/>
    </location>
</feature>
<keyword evidence="1" id="KW-0472">Membrane</keyword>
<name>A0A4Z1DZR2_9MICO</name>
<evidence type="ECO:0000256" key="1">
    <source>
        <dbReference type="SAM" id="Phobius"/>
    </source>
</evidence>
<keyword evidence="1" id="KW-0812">Transmembrane</keyword>
<proteinExistence type="predicted"/>
<dbReference type="RefSeq" id="WP_135849213.1">
    <property type="nucleotide sequence ID" value="NZ_RHPJ01000002.1"/>
</dbReference>
<accession>A0A4Z1DZR2</accession>
<evidence type="ECO:0000313" key="2">
    <source>
        <dbReference type="EMBL" id="TGO05165.1"/>
    </source>
</evidence>
<evidence type="ECO:0000313" key="3">
    <source>
        <dbReference type="Proteomes" id="UP000297318"/>
    </source>
</evidence>
<sequence length="289" mass="31136">MHDAVAPDLSPDPSLHPAAARLARLPHLDTPLAATLDLDPLRRRPGWHRIRLLRRAAASGRHGERWRQVVDRRATAPLGVAAWAGGLGALIYVFAIGASLVEGDLSGAGIGLTLAVLTGLLLGSIAWAIAAAARRRRWRPHAVVARFAEANALPYRLMADGDALPALVRRPADGRGERPVHLDVVEARVRGRELTTGRRLVRTQAGHRRSSLTLVWVATRFADAAAARTAADSFRLLDWRRQQEPRHAVAVMVDDDWLALGVETRDGDPAALAVLIAGIDEALDATDAA</sequence>
<feature type="transmembrane region" description="Helical" evidence="1">
    <location>
        <begin position="75"/>
        <end position="101"/>
    </location>
</feature>
<dbReference type="Proteomes" id="UP000297318">
    <property type="component" value="Unassembled WGS sequence"/>
</dbReference>